<proteinExistence type="inferred from homology"/>
<dbReference type="InterPro" id="IPR050300">
    <property type="entry name" value="GDXG_lipolytic_enzyme"/>
</dbReference>
<dbReference type="PROSITE" id="PS01174">
    <property type="entry name" value="LIPASE_GDXG_SER"/>
    <property type="match status" value="1"/>
</dbReference>
<dbReference type="Pfam" id="PF07859">
    <property type="entry name" value="Abhydrolase_3"/>
    <property type="match status" value="1"/>
</dbReference>
<feature type="active site" evidence="3">
    <location>
        <position position="156"/>
    </location>
</feature>
<dbReference type="FunFam" id="3.40.50.1820:FF:000089">
    <property type="entry name" value="Alpha/beta hydrolase"/>
    <property type="match status" value="1"/>
</dbReference>
<accession>A0A7C4QMH7</accession>
<evidence type="ECO:0000313" key="5">
    <source>
        <dbReference type="EMBL" id="HGT38123.1"/>
    </source>
</evidence>
<feature type="domain" description="Alpha/beta hydrolase fold-3" evidence="4">
    <location>
        <begin position="79"/>
        <end position="284"/>
    </location>
</feature>
<comment type="similarity">
    <text evidence="1">Belongs to the 'GDXG' lipolytic enzyme family.</text>
</comment>
<dbReference type="PANTHER" id="PTHR48081">
    <property type="entry name" value="AB HYDROLASE SUPERFAMILY PROTEIN C4A8.06C"/>
    <property type="match status" value="1"/>
</dbReference>
<dbReference type="InterPro" id="IPR013094">
    <property type="entry name" value="AB_hydrolase_3"/>
</dbReference>
<dbReference type="InterPro" id="IPR029058">
    <property type="entry name" value="AB_hydrolase_fold"/>
</dbReference>
<evidence type="ECO:0000256" key="2">
    <source>
        <dbReference type="ARBA" id="ARBA00022801"/>
    </source>
</evidence>
<organism evidence="5">
    <name type="scientific">Schlesneria paludicola</name>
    <dbReference type="NCBI Taxonomy" id="360056"/>
    <lineage>
        <taxon>Bacteria</taxon>
        <taxon>Pseudomonadati</taxon>
        <taxon>Planctomycetota</taxon>
        <taxon>Planctomycetia</taxon>
        <taxon>Planctomycetales</taxon>
        <taxon>Planctomycetaceae</taxon>
        <taxon>Schlesneria</taxon>
    </lineage>
</organism>
<evidence type="ECO:0000256" key="3">
    <source>
        <dbReference type="PROSITE-ProRule" id="PRU10038"/>
    </source>
</evidence>
<dbReference type="SUPFAM" id="SSF53474">
    <property type="entry name" value="alpha/beta-Hydrolases"/>
    <property type="match status" value="1"/>
</dbReference>
<evidence type="ECO:0000256" key="1">
    <source>
        <dbReference type="ARBA" id="ARBA00010515"/>
    </source>
</evidence>
<evidence type="ECO:0000259" key="4">
    <source>
        <dbReference type="Pfam" id="PF07859"/>
    </source>
</evidence>
<protein>
    <submittedName>
        <fullName evidence="5">Alpha/beta hydrolase</fullName>
    </submittedName>
</protein>
<dbReference type="Gene3D" id="3.40.50.1820">
    <property type="entry name" value="alpha/beta hydrolase"/>
    <property type="match status" value="1"/>
</dbReference>
<dbReference type="PANTHER" id="PTHR48081:SF8">
    <property type="entry name" value="ALPHA_BETA HYDROLASE FOLD-3 DOMAIN-CONTAINING PROTEIN-RELATED"/>
    <property type="match status" value="1"/>
</dbReference>
<comment type="caution">
    <text evidence="5">The sequence shown here is derived from an EMBL/GenBank/DDBJ whole genome shotgun (WGS) entry which is preliminary data.</text>
</comment>
<dbReference type="EMBL" id="DSVQ01000006">
    <property type="protein sequence ID" value="HGT38123.1"/>
    <property type="molecule type" value="Genomic_DNA"/>
</dbReference>
<reference evidence="5" key="1">
    <citation type="journal article" date="2020" name="mSystems">
        <title>Genome- and Community-Level Interaction Insights into Carbon Utilization and Element Cycling Functions of Hydrothermarchaeota in Hydrothermal Sediment.</title>
        <authorList>
            <person name="Zhou Z."/>
            <person name="Liu Y."/>
            <person name="Xu W."/>
            <person name="Pan J."/>
            <person name="Luo Z.H."/>
            <person name="Li M."/>
        </authorList>
    </citation>
    <scope>NUCLEOTIDE SEQUENCE [LARGE SCALE GENOMIC DNA]</scope>
    <source>
        <strain evidence="5">SpSt-508</strain>
    </source>
</reference>
<dbReference type="AlphaFoldDB" id="A0A7C4QMH7"/>
<name>A0A7C4QMH7_9PLAN</name>
<gene>
    <name evidence="5" type="ORF">ENS64_02470</name>
</gene>
<dbReference type="InterPro" id="IPR033140">
    <property type="entry name" value="Lipase_GDXG_put_SER_AS"/>
</dbReference>
<keyword evidence="2 5" id="KW-0378">Hydrolase</keyword>
<sequence length="312" mass="34046">MPLHPQAEQFLAQLKTQRQLPLETLPVEMSRQALLLGSGLCRGCPTLARLEDRHIPGPGGPLRIRLYTPKAREPLGVCLYFHGGGWVLNSIETHDDLVRRLAAAGNCLFVSVDYRLAPEHPFPAAIDDGYAALLWVAEHASEWGGDPARIAVAGDSAGGNIAAVLCLMSRDRSGPPIRQQTLIYPITDCDFHRPSYLANADGYFLTRSQMQWFWDQYVPDPAQRSDPYASPLRAASLAGLPPALVLTAEYDPLRDEGEAFAAALRAAGVPVKLHRYDGMIHAFVKRVEIFDAAHDAIARIGAELQQALAPSG</sequence>
<dbReference type="GO" id="GO:0016787">
    <property type="term" value="F:hydrolase activity"/>
    <property type="evidence" value="ECO:0007669"/>
    <property type="project" value="UniProtKB-KW"/>
</dbReference>